<dbReference type="InterPro" id="IPR029069">
    <property type="entry name" value="HotDog_dom_sf"/>
</dbReference>
<comment type="caution">
    <text evidence="4">The sequence shown here is derived from an EMBL/GenBank/DDBJ whole genome shotgun (WGS) entry which is preliminary data.</text>
</comment>
<dbReference type="PANTHER" id="PTHR21660">
    <property type="entry name" value="THIOESTERASE SUPERFAMILY MEMBER-RELATED"/>
    <property type="match status" value="1"/>
</dbReference>
<dbReference type="NCBIfam" id="TIGR00369">
    <property type="entry name" value="unchar_dom_1"/>
    <property type="match status" value="1"/>
</dbReference>
<reference evidence="4 5" key="1">
    <citation type="submission" date="2019-03" db="EMBL/GenBank/DDBJ databases">
        <title>Genomic Encyclopedia of Type Strains, Phase IV (KMG-IV): sequencing the most valuable type-strain genomes for metagenomic binning, comparative biology and taxonomic classification.</title>
        <authorList>
            <person name="Goeker M."/>
        </authorList>
    </citation>
    <scope>NUCLEOTIDE SEQUENCE [LARGE SCALE GENOMIC DNA]</scope>
    <source>
        <strain evidence="4 5">DSM 45707</strain>
    </source>
</reference>
<dbReference type="OrthoDB" id="2139465at2"/>
<dbReference type="CDD" id="cd03443">
    <property type="entry name" value="PaaI_thioesterase"/>
    <property type="match status" value="1"/>
</dbReference>
<name>A0A4R3L5W3_9BACL</name>
<dbReference type="Proteomes" id="UP000294937">
    <property type="component" value="Unassembled WGS sequence"/>
</dbReference>
<dbReference type="InterPro" id="IPR039298">
    <property type="entry name" value="ACOT13"/>
</dbReference>
<dbReference type="EMBL" id="SMAG01000003">
    <property type="protein sequence ID" value="TCS95039.1"/>
    <property type="molecule type" value="Genomic_DNA"/>
</dbReference>
<protein>
    <submittedName>
        <fullName evidence="4">Uncharacterized protein (TIGR00369 family)</fullName>
    </submittedName>
</protein>
<evidence type="ECO:0000313" key="4">
    <source>
        <dbReference type="EMBL" id="TCS95039.1"/>
    </source>
</evidence>
<feature type="domain" description="Thioesterase" evidence="3">
    <location>
        <begin position="73"/>
        <end position="148"/>
    </location>
</feature>
<organism evidence="4 5">
    <name type="scientific">Hazenella coriacea</name>
    <dbReference type="NCBI Taxonomy" id="1179467"/>
    <lineage>
        <taxon>Bacteria</taxon>
        <taxon>Bacillati</taxon>
        <taxon>Bacillota</taxon>
        <taxon>Bacilli</taxon>
        <taxon>Bacillales</taxon>
        <taxon>Thermoactinomycetaceae</taxon>
        <taxon>Hazenella</taxon>
    </lineage>
</organism>
<dbReference type="Pfam" id="PF03061">
    <property type="entry name" value="4HBT"/>
    <property type="match status" value="1"/>
</dbReference>
<dbReference type="RefSeq" id="WP_131924397.1">
    <property type="nucleotide sequence ID" value="NZ_SMAG01000003.1"/>
</dbReference>
<proteinExistence type="inferred from homology"/>
<dbReference type="Gene3D" id="3.10.129.10">
    <property type="entry name" value="Hotdog Thioesterase"/>
    <property type="match status" value="1"/>
</dbReference>
<dbReference type="PANTHER" id="PTHR21660:SF1">
    <property type="entry name" value="ACYL-COENZYME A THIOESTERASE 13"/>
    <property type="match status" value="1"/>
</dbReference>
<keyword evidence="2" id="KW-0378">Hydrolase</keyword>
<accession>A0A4R3L5W3</accession>
<dbReference type="InterPro" id="IPR006683">
    <property type="entry name" value="Thioestr_dom"/>
</dbReference>
<gene>
    <name evidence="4" type="ORF">EDD58_103464</name>
</gene>
<keyword evidence="5" id="KW-1185">Reference proteome</keyword>
<dbReference type="AlphaFoldDB" id="A0A4R3L5W3"/>
<evidence type="ECO:0000259" key="3">
    <source>
        <dbReference type="Pfam" id="PF03061"/>
    </source>
</evidence>
<dbReference type="SUPFAM" id="SSF54637">
    <property type="entry name" value="Thioesterase/thiol ester dehydrase-isomerase"/>
    <property type="match status" value="1"/>
</dbReference>
<comment type="similarity">
    <text evidence="1">Belongs to the thioesterase PaaI family.</text>
</comment>
<dbReference type="GO" id="GO:0047617">
    <property type="term" value="F:fatty acyl-CoA hydrolase activity"/>
    <property type="evidence" value="ECO:0007669"/>
    <property type="project" value="InterPro"/>
</dbReference>
<evidence type="ECO:0000313" key="5">
    <source>
        <dbReference type="Proteomes" id="UP000294937"/>
    </source>
</evidence>
<dbReference type="InterPro" id="IPR003736">
    <property type="entry name" value="PAAI_dom"/>
</dbReference>
<evidence type="ECO:0000256" key="2">
    <source>
        <dbReference type="ARBA" id="ARBA00022801"/>
    </source>
</evidence>
<evidence type="ECO:0000256" key="1">
    <source>
        <dbReference type="ARBA" id="ARBA00008324"/>
    </source>
</evidence>
<sequence length="161" mass="17884">MKEYSKEELLAVWENGTVEEKELLTLTMQAINQKRERQSAYLSGFMGLKGKFIAEDVYEFRIPVTSFMMNRAGIVHGGITATIADSTMGSLINQLLPDGYGAVTSEMKVNYLKPGIGKELISQAKLVHQGQQLVVAQCEIKNESGKKIAFASGSFYVIKRR</sequence>